<accession>E6QVE3</accession>
<dbReference type="EMBL" id="CABR01000128">
    <property type="protein sequence ID" value="CBI11216.1"/>
    <property type="molecule type" value="Genomic_DNA"/>
</dbReference>
<keyword evidence="1" id="KW-0812">Transmembrane</keyword>
<evidence type="ECO:0000313" key="2">
    <source>
        <dbReference type="EMBL" id="CBI11216.1"/>
    </source>
</evidence>
<sequence length="229" mass="25130">MNDYCKNGFDLTRAIRPEGFPSARGDLKTRWRSMVMAPWKWWFQTNFSLVEVSTYLAIIIFVTMSVKVVICSSEDARAETAMTELEEIASAVSVYRHNTACVPNKLSVLFNKGMASAANNFCGADTTARYGNHAYLSPMPTDGGPGVLLRAGFSGTRILIRRNLPGTASRNYALEVYHFGGALYPVLSACNGVDYSAVPTSRLPHDFSKGVGCVYVMAHNSLGMLIFKD</sequence>
<dbReference type="AlphaFoldDB" id="E6QVE3"/>
<evidence type="ECO:0000256" key="1">
    <source>
        <dbReference type="SAM" id="Phobius"/>
    </source>
</evidence>
<organism evidence="2">
    <name type="scientific">mine drainage metagenome</name>
    <dbReference type="NCBI Taxonomy" id="410659"/>
    <lineage>
        <taxon>unclassified sequences</taxon>
        <taxon>metagenomes</taxon>
        <taxon>ecological metagenomes</taxon>
    </lineage>
</organism>
<feature type="transmembrane region" description="Helical" evidence="1">
    <location>
        <begin position="52"/>
        <end position="70"/>
    </location>
</feature>
<reference evidence="2" key="1">
    <citation type="submission" date="2009-10" db="EMBL/GenBank/DDBJ databases">
        <title>Diversity of trophic interactions inside an arsenic-rich microbial ecosystem.</title>
        <authorList>
            <person name="Bertin P.N."/>
            <person name="Heinrich-Salmeron A."/>
            <person name="Pelletier E."/>
            <person name="Goulhen-Chollet F."/>
            <person name="Arsene-Ploetze F."/>
            <person name="Gallien S."/>
            <person name="Calteau A."/>
            <person name="Vallenet D."/>
            <person name="Casiot C."/>
            <person name="Chane-Woon-Ming B."/>
            <person name="Giloteaux L."/>
            <person name="Barakat M."/>
            <person name="Bonnefoy V."/>
            <person name="Bruneel O."/>
            <person name="Chandler M."/>
            <person name="Cleiss J."/>
            <person name="Duran R."/>
            <person name="Elbaz-Poulichet F."/>
            <person name="Fonknechten N."/>
            <person name="Lauga B."/>
            <person name="Mornico D."/>
            <person name="Ortet P."/>
            <person name="Schaeffer C."/>
            <person name="Siguier P."/>
            <person name="Alexander Thil Smith A."/>
            <person name="Van Dorsselaer A."/>
            <person name="Weissenbach J."/>
            <person name="Medigue C."/>
            <person name="Le Paslier D."/>
        </authorList>
    </citation>
    <scope>NUCLEOTIDE SEQUENCE</scope>
</reference>
<proteinExistence type="predicted"/>
<comment type="caution">
    <text evidence="2">The sequence shown here is derived from an EMBL/GenBank/DDBJ whole genome shotgun (WGS) entry which is preliminary data.</text>
</comment>
<gene>
    <name evidence="2" type="ORF">CARN7_2029</name>
</gene>
<protein>
    <submittedName>
        <fullName evidence="2">Uncharacterized protein</fullName>
    </submittedName>
</protein>
<keyword evidence="1" id="KW-1133">Transmembrane helix</keyword>
<name>E6QVE3_9ZZZZ</name>
<keyword evidence="1" id="KW-0472">Membrane</keyword>